<accession>A0A1H4BNJ8</accession>
<name>A0A1H4BNJ8_9BACI</name>
<reference evidence="2" key="1">
    <citation type="submission" date="2016-10" db="EMBL/GenBank/DDBJ databases">
        <authorList>
            <person name="Varghese N."/>
            <person name="Submissions S."/>
        </authorList>
    </citation>
    <scope>NUCLEOTIDE SEQUENCE [LARGE SCALE GENOMIC DNA]</scope>
    <source>
        <strain evidence="2">CCM7597</strain>
    </source>
</reference>
<gene>
    <name evidence="1" type="ORF">SAMN05421743_10594</name>
</gene>
<sequence>MRGVGRSGKQLAFQLHRLDTRDISSPLTGRKSPSLLLFCLCVSCLPRRLRIHFFPAGELASFLGLRTGSRLAPSPAEVSPFPCSSSRFCTKRTLQKENAQLKFSSRRIYKGYKEANAFFQHHRAIPPIRMISRTSHD</sequence>
<proteinExistence type="predicted"/>
<evidence type="ECO:0000313" key="1">
    <source>
        <dbReference type="EMBL" id="SEA49696.1"/>
    </source>
</evidence>
<dbReference type="EMBL" id="FNQR01000005">
    <property type="protein sequence ID" value="SEA49696.1"/>
    <property type="molecule type" value="Genomic_DNA"/>
</dbReference>
<organism evidence="1 2">
    <name type="scientific">Thalassobacillus cyri</name>
    <dbReference type="NCBI Taxonomy" id="571932"/>
    <lineage>
        <taxon>Bacteria</taxon>
        <taxon>Bacillati</taxon>
        <taxon>Bacillota</taxon>
        <taxon>Bacilli</taxon>
        <taxon>Bacillales</taxon>
        <taxon>Bacillaceae</taxon>
        <taxon>Thalassobacillus</taxon>
    </lineage>
</organism>
<dbReference type="Proteomes" id="UP000198584">
    <property type="component" value="Unassembled WGS sequence"/>
</dbReference>
<keyword evidence="2" id="KW-1185">Reference proteome</keyword>
<dbReference type="AlphaFoldDB" id="A0A1H4BNJ8"/>
<evidence type="ECO:0000313" key="2">
    <source>
        <dbReference type="Proteomes" id="UP000198584"/>
    </source>
</evidence>
<protein>
    <submittedName>
        <fullName evidence="1">Uncharacterized protein</fullName>
    </submittedName>
</protein>